<dbReference type="AlphaFoldDB" id="A0A2L1VDL7"/>
<evidence type="ECO:0000313" key="1">
    <source>
        <dbReference type="EMBL" id="AVF43340.1"/>
    </source>
</evidence>
<reference evidence="2" key="1">
    <citation type="submission" date="2017-12" db="EMBL/GenBank/DDBJ databases">
        <title>FDA dAtabase for Regulatory Grade micrObial Sequences (FDA-ARGOS): Supporting development and validation of Infectious Disease Dx tests.</title>
        <authorList>
            <person name="Hoffmann M."/>
            <person name="Allard M."/>
            <person name="Evans P."/>
            <person name="Brown E."/>
            <person name="Tallon L."/>
            <person name="Sadzewicz L."/>
            <person name="Sengamalay N."/>
            <person name="Ott S."/>
            <person name="Godinez A."/>
            <person name="Nagaraj S."/>
            <person name="Vavikolanu K."/>
            <person name="Aluvathingal J."/>
            <person name="Nadendla S."/>
            <person name="Sichtig H."/>
        </authorList>
    </citation>
    <scope>NUCLEOTIDE SEQUENCE [LARGE SCALE GENOMIC DNA]</scope>
    <source>
        <strain evidence="2">FDAARGOS_129</strain>
    </source>
</reference>
<sequence length="64" mass="7685">MFQPHKHVVSKLFPLFQNGACLERHMLRFHFKNHIHLKTADFLIGIFRVNGCCQVKMLWCISWM</sequence>
<accession>A0A2L1VDL7</accession>
<protein>
    <submittedName>
        <fullName evidence="1">Uncharacterized protein</fullName>
    </submittedName>
</protein>
<gene>
    <name evidence="1" type="ORF">AL533_02525</name>
</gene>
<dbReference type="EMBL" id="CP014019">
    <property type="protein sequence ID" value="AVF43340.1"/>
    <property type="molecule type" value="Genomic_DNA"/>
</dbReference>
<dbReference type="Proteomes" id="UP000237921">
    <property type="component" value="Chromosome"/>
</dbReference>
<organism evidence="1 2">
    <name type="scientific">Acinetobacter nosocomialis</name>
    <dbReference type="NCBI Taxonomy" id="106654"/>
    <lineage>
        <taxon>Bacteria</taxon>
        <taxon>Pseudomonadati</taxon>
        <taxon>Pseudomonadota</taxon>
        <taxon>Gammaproteobacteria</taxon>
        <taxon>Moraxellales</taxon>
        <taxon>Moraxellaceae</taxon>
        <taxon>Acinetobacter</taxon>
        <taxon>Acinetobacter calcoaceticus/baumannii complex</taxon>
    </lineage>
</organism>
<name>A0A2L1VDL7_ACINO</name>
<proteinExistence type="predicted"/>
<evidence type="ECO:0000313" key="2">
    <source>
        <dbReference type="Proteomes" id="UP000237921"/>
    </source>
</evidence>